<proteinExistence type="predicted"/>
<dbReference type="InterPro" id="IPR050352">
    <property type="entry name" value="ABCG_transporters"/>
</dbReference>
<evidence type="ECO:0000256" key="3">
    <source>
        <dbReference type="ARBA" id="ARBA00022692"/>
    </source>
</evidence>
<keyword evidence="10" id="KW-1185">Reference proteome</keyword>
<keyword evidence="2" id="KW-0813">Transport</keyword>
<dbReference type="Proteomes" id="UP001439008">
    <property type="component" value="Unassembled WGS sequence"/>
</dbReference>
<dbReference type="InterPro" id="IPR043926">
    <property type="entry name" value="ABCG_dom"/>
</dbReference>
<evidence type="ECO:0000313" key="10">
    <source>
        <dbReference type="Proteomes" id="UP001439008"/>
    </source>
</evidence>
<feature type="transmembrane region" description="Helical" evidence="6">
    <location>
        <begin position="126"/>
        <end position="148"/>
    </location>
</feature>
<comment type="subcellular location">
    <subcellularLocation>
        <location evidence="1">Membrane</location>
        <topology evidence="1">Multi-pass membrane protein</topology>
    </subcellularLocation>
</comment>
<dbReference type="InterPro" id="IPR013525">
    <property type="entry name" value="ABC2_TM"/>
</dbReference>
<evidence type="ECO:0000256" key="2">
    <source>
        <dbReference type="ARBA" id="ARBA00022448"/>
    </source>
</evidence>
<sequence>MFSKFDDLMVVSAGMIVYNGPADKSMAVFSKMGYPMPENSNPADHYLAVVQIQKNEDIQKVETMAEEYKEILNEIENKEGNEAETVTNEKALEEKKLRTPNFLEQAMILTLKRSLKNYFRTPSLTYVRIVQTVFFALLCGILFFDLGYTESEVIARQGALFFILTNLMFNCVLNVVLVCFYYQKDHFNFR</sequence>
<evidence type="ECO:0000259" key="8">
    <source>
        <dbReference type="Pfam" id="PF19055"/>
    </source>
</evidence>
<dbReference type="Pfam" id="PF01061">
    <property type="entry name" value="ABC2_membrane"/>
    <property type="match status" value="1"/>
</dbReference>
<gene>
    <name evidence="9" type="primary">ABCG4</name>
    <name evidence="9" type="ORF">MHBO_001058</name>
</gene>
<evidence type="ECO:0000256" key="4">
    <source>
        <dbReference type="ARBA" id="ARBA00022989"/>
    </source>
</evidence>
<feature type="domain" description="ABC transporter family G" evidence="8">
    <location>
        <begin position="1"/>
        <end position="51"/>
    </location>
</feature>
<dbReference type="EMBL" id="JBDODL010000222">
    <property type="protein sequence ID" value="MES1919195.1"/>
    <property type="molecule type" value="Genomic_DNA"/>
</dbReference>
<keyword evidence="3 6" id="KW-0812">Transmembrane</keyword>
<name>A0ABV2AHQ2_9EUKA</name>
<evidence type="ECO:0000256" key="1">
    <source>
        <dbReference type="ARBA" id="ARBA00004141"/>
    </source>
</evidence>
<dbReference type="PANTHER" id="PTHR48041">
    <property type="entry name" value="ABC TRANSPORTER G FAMILY MEMBER 28"/>
    <property type="match status" value="1"/>
</dbReference>
<reference evidence="9 10" key="1">
    <citation type="journal article" date="2024" name="BMC Biol.">
        <title>Comparative genomics of Ascetosporea gives new insight into the evolutionary basis for animal parasitism in Rhizaria.</title>
        <authorList>
            <person name="Hiltunen Thoren M."/>
            <person name="Onut-Brannstrom I."/>
            <person name="Alfjorden A."/>
            <person name="Peckova H."/>
            <person name="Swords F."/>
            <person name="Hooper C."/>
            <person name="Holzer A.S."/>
            <person name="Bass D."/>
            <person name="Burki F."/>
        </authorList>
    </citation>
    <scope>NUCLEOTIDE SEQUENCE [LARGE SCALE GENOMIC DNA]</scope>
    <source>
        <strain evidence="9">20-A016</strain>
    </source>
</reference>
<dbReference type="Pfam" id="PF19055">
    <property type="entry name" value="ABC2_membrane_7"/>
    <property type="match status" value="1"/>
</dbReference>
<evidence type="ECO:0000256" key="5">
    <source>
        <dbReference type="ARBA" id="ARBA00023136"/>
    </source>
</evidence>
<comment type="caution">
    <text evidence="9">The sequence shown here is derived from an EMBL/GenBank/DDBJ whole genome shotgun (WGS) entry which is preliminary data.</text>
</comment>
<dbReference type="GO" id="GO:0005524">
    <property type="term" value="F:ATP binding"/>
    <property type="evidence" value="ECO:0007669"/>
    <property type="project" value="UniProtKB-KW"/>
</dbReference>
<keyword evidence="5 6" id="KW-0472">Membrane</keyword>
<dbReference type="PANTHER" id="PTHR48041:SF139">
    <property type="entry name" value="PROTEIN SCARLET"/>
    <property type="match status" value="1"/>
</dbReference>
<protein>
    <submittedName>
        <fullName evidence="9">ATP-binding cassette sub- G member 4</fullName>
    </submittedName>
</protein>
<evidence type="ECO:0000259" key="7">
    <source>
        <dbReference type="Pfam" id="PF01061"/>
    </source>
</evidence>
<accession>A0ABV2AHQ2</accession>
<keyword evidence="4 6" id="KW-1133">Transmembrane helix</keyword>
<evidence type="ECO:0000313" key="9">
    <source>
        <dbReference type="EMBL" id="MES1919195.1"/>
    </source>
</evidence>
<keyword evidence="9" id="KW-0547">Nucleotide-binding</keyword>
<evidence type="ECO:0000256" key="6">
    <source>
        <dbReference type="SAM" id="Phobius"/>
    </source>
</evidence>
<keyword evidence="9" id="KW-0067">ATP-binding</keyword>
<organism evidence="9 10">
    <name type="scientific">Bonamia ostreae</name>
    <dbReference type="NCBI Taxonomy" id="126728"/>
    <lineage>
        <taxon>Eukaryota</taxon>
        <taxon>Sar</taxon>
        <taxon>Rhizaria</taxon>
        <taxon>Endomyxa</taxon>
        <taxon>Ascetosporea</taxon>
        <taxon>Haplosporida</taxon>
        <taxon>Bonamia</taxon>
    </lineage>
</organism>
<feature type="transmembrane region" description="Helical" evidence="6">
    <location>
        <begin position="160"/>
        <end position="182"/>
    </location>
</feature>
<feature type="domain" description="ABC-2 type transporter transmembrane" evidence="7">
    <location>
        <begin position="109"/>
        <end position="180"/>
    </location>
</feature>